<dbReference type="PANTHER" id="PTHR31286:SF179">
    <property type="entry name" value="RNASE H TYPE-1 DOMAIN-CONTAINING PROTEIN"/>
    <property type="match status" value="1"/>
</dbReference>
<sequence>MGCPMRILKWTCDFHPDAEMSIGPVWISFLLLLVQLHTNEILFSLSKIFGVPLRIDKATVDLLRPNEARVCVEINLEHKLPDRIWIDRTPKLAVTLAHKPFDVQVSIIARTGKDKRKEIVVEAPRQWAPIVGSSSIVDIPPPVVHVETTHQPKHTIPITVASKPFHDIFFVRFTLRSHDVHLSSVFSFVRISAANFL</sequence>
<reference evidence="2" key="1">
    <citation type="submission" date="2024-07" db="EMBL/GenBank/DDBJ databases">
        <title>Two chromosome-level genome assemblies of Korean endemic species Abeliophyllum distichum and Forsythia ovata (Oleaceae).</title>
        <authorList>
            <person name="Jang H."/>
        </authorList>
    </citation>
    <scope>NUCLEOTIDE SEQUENCE [LARGE SCALE GENOMIC DNA]</scope>
</reference>
<gene>
    <name evidence="1" type="ORF">Adt_04224</name>
</gene>
<evidence type="ECO:0000313" key="1">
    <source>
        <dbReference type="EMBL" id="KAL2543246.1"/>
    </source>
</evidence>
<accession>A0ABD1W165</accession>
<dbReference type="InterPro" id="IPR040256">
    <property type="entry name" value="At4g02000-like"/>
</dbReference>
<dbReference type="Proteomes" id="UP001604336">
    <property type="component" value="Unassembled WGS sequence"/>
</dbReference>
<evidence type="ECO:0008006" key="3">
    <source>
        <dbReference type="Google" id="ProtNLM"/>
    </source>
</evidence>
<dbReference type="EMBL" id="JBFOLK010000001">
    <property type="protein sequence ID" value="KAL2543246.1"/>
    <property type="molecule type" value="Genomic_DNA"/>
</dbReference>
<evidence type="ECO:0000313" key="2">
    <source>
        <dbReference type="Proteomes" id="UP001604336"/>
    </source>
</evidence>
<proteinExistence type="predicted"/>
<dbReference type="PANTHER" id="PTHR31286">
    <property type="entry name" value="GLYCINE-RICH CELL WALL STRUCTURAL PROTEIN 1.8-LIKE"/>
    <property type="match status" value="1"/>
</dbReference>
<keyword evidence="2" id="KW-1185">Reference proteome</keyword>
<dbReference type="AlphaFoldDB" id="A0ABD1W165"/>
<name>A0ABD1W165_9LAMI</name>
<protein>
    <recommendedName>
        <fullName evidence="3">DUF4283 domain-containing protein</fullName>
    </recommendedName>
</protein>
<comment type="caution">
    <text evidence="1">The sequence shown here is derived from an EMBL/GenBank/DDBJ whole genome shotgun (WGS) entry which is preliminary data.</text>
</comment>
<organism evidence="1 2">
    <name type="scientific">Abeliophyllum distichum</name>
    <dbReference type="NCBI Taxonomy" id="126358"/>
    <lineage>
        <taxon>Eukaryota</taxon>
        <taxon>Viridiplantae</taxon>
        <taxon>Streptophyta</taxon>
        <taxon>Embryophyta</taxon>
        <taxon>Tracheophyta</taxon>
        <taxon>Spermatophyta</taxon>
        <taxon>Magnoliopsida</taxon>
        <taxon>eudicotyledons</taxon>
        <taxon>Gunneridae</taxon>
        <taxon>Pentapetalae</taxon>
        <taxon>asterids</taxon>
        <taxon>lamiids</taxon>
        <taxon>Lamiales</taxon>
        <taxon>Oleaceae</taxon>
        <taxon>Forsythieae</taxon>
        <taxon>Abeliophyllum</taxon>
    </lineage>
</organism>